<dbReference type="SUPFAM" id="SSF56300">
    <property type="entry name" value="Metallo-dependent phosphatases"/>
    <property type="match status" value="1"/>
</dbReference>
<protein>
    <submittedName>
        <fullName evidence="2">Metallophosphoesterase</fullName>
    </submittedName>
</protein>
<dbReference type="PANTHER" id="PTHR42850">
    <property type="entry name" value="METALLOPHOSPHOESTERASE"/>
    <property type="match status" value="1"/>
</dbReference>
<sequence length="297" mass="31968">MATYVTSDAHGHLRALDAALALAGPGDHDRIIIMGDLIDRGPDPVAALSFAKDLPGAQVLLGNHEQMMLDALFSGDAEARFTWEANGGWTTSQALDRLDRTELIELIDWVGNLPLFAVVEVNDVFSCPVRHWGREHSVQPGEALRTYVLAHAGIHAARARAYLKHAGVSTSSSSELTHSVLYEMMAAQDPFDLLWIREDFWSQPTGLVDSHGRGPVVVAGHTPTVLLAGFASCMAGSVLDVQEHAQIIEVGACQDTGGIADRIDIDASAAAGYPFGQVAVMRLEDHRVWYAPVAEGE</sequence>
<keyword evidence="3" id="KW-1185">Reference proteome</keyword>
<proteinExistence type="predicted"/>
<evidence type="ECO:0000259" key="1">
    <source>
        <dbReference type="Pfam" id="PF00149"/>
    </source>
</evidence>
<organism evidence="2 3">
    <name type="scientific">Collinsella ureilytica</name>
    <dbReference type="NCBI Taxonomy" id="2869515"/>
    <lineage>
        <taxon>Bacteria</taxon>
        <taxon>Bacillati</taxon>
        <taxon>Actinomycetota</taxon>
        <taxon>Coriobacteriia</taxon>
        <taxon>Coriobacteriales</taxon>
        <taxon>Coriobacteriaceae</taxon>
        <taxon>Collinsella</taxon>
    </lineage>
</organism>
<dbReference type="InterPro" id="IPR029052">
    <property type="entry name" value="Metallo-depent_PP-like"/>
</dbReference>
<dbReference type="PANTHER" id="PTHR42850:SF4">
    <property type="entry name" value="ZINC-DEPENDENT ENDOPOLYPHOSPHATASE"/>
    <property type="match status" value="1"/>
</dbReference>
<feature type="domain" description="Calcineurin-like phosphoesterase" evidence="1">
    <location>
        <begin position="3"/>
        <end position="225"/>
    </location>
</feature>
<accession>A0ABS7MI56</accession>
<name>A0ABS7MI56_9ACTN</name>
<reference evidence="2 3" key="1">
    <citation type="submission" date="2021-08" db="EMBL/GenBank/DDBJ databases">
        <title>Collinsella faecalis sp. nov. isolated from swine faeces.</title>
        <authorList>
            <person name="Oh B.S."/>
            <person name="Lee J.H."/>
        </authorList>
    </citation>
    <scope>NUCLEOTIDE SEQUENCE [LARGE SCALE GENOMIC DNA]</scope>
    <source>
        <strain evidence="2 3">AGMB00827</strain>
    </source>
</reference>
<dbReference type="Pfam" id="PF00149">
    <property type="entry name" value="Metallophos"/>
    <property type="match status" value="1"/>
</dbReference>
<dbReference type="InterPro" id="IPR050126">
    <property type="entry name" value="Ap4A_hydrolase"/>
</dbReference>
<evidence type="ECO:0000313" key="3">
    <source>
        <dbReference type="Proteomes" id="UP000700908"/>
    </source>
</evidence>
<dbReference type="Proteomes" id="UP000700908">
    <property type="component" value="Unassembled WGS sequence"/>
</dbReference>
<dbReference type="RefSeq" id="WP_222198647.1">
    <property type="nucleotide sequence ID" value="NZ_JAIMFO010000004.1"/>
</dbReference>
<dbReference type="Gene3D" id="3.60.21.10">
    <property type="match status" value="1"/>
</dbReference>
<evidence type="ECO:0000313" key="2">
    <source>
        <dbReference type="EMBL" id="MBY4796927.1"/>
    </source>
</evidence>
<dbReference type="InterPro" id="IPR004843">
    <property type="entry name" value="Calcineurin-like_PHP"/>
</dbReference>
<dbReference type="EMBL" id="JAIMFO010000004">
    <property type="protein sequence ID" value="MBY4796927.1"/>
    <property type="molecule type" value="Genomic_DNA"/>
</dbReference>
<gene>
    <name evidence="2" type="ORF">K6V98_00905</name>
</gene>
<comment type="caution">
    <text evidence="2">The sequence shown here is derived from an EMBL/GenBank/DDBJ whole genome shotgun (WGS) entry which is preliminary data.</text>
</comment>